<dbReference type="GO" id="GO:0046872">
    <property type="term" value="F:metal ion binding"/>
    <property type="evidence" value="ECO:0007669"/>
    <property type="project" value="UniProtKB-KW"/>
</dbReference>
<dbReference type="CDD" id="cd09634">
    <property type="entry name" value="Cas1_I-II-III"/>
    <property type="match status" value="1"/>
</dbReference>
<dbReference type="GO" id="GO:0004519">
    <property type="term" value="F:endonuclease activity"/>
    <property type="evidence" value="ECO:0007669"/>
    <property type="project" value="UniProtKB-KW"/>
</dbReference>
<dbReference type="Proteomes" id="UP000766595">
    <property type="component" value="Unassembled WGS sequence"/>
</dbReference>
<dbReference type="EMBL" id="JAHHZF010000007">
    <property type="protein sequence ID" value="MBT9290784.1"/>
    <property type="molecule type" value="Genomic_DNA"/>
</dbReference>
<evidence type="ECO:0000256" key="6">
    <source>
        <dbReference type="ARBA" id="ARBA00023118"/>
    </source>
</evidence>
<dbReference type="PANTHER" id="PTHR34353:SF2">
    <property type="entry name" value="CRISPR-ASSOCIATED ENDONUCLEASE CAS1 1"/>
    <property type="match status" value="1"/>
</dbReference>
<keyword evidence="8" id="KW-0464">Manganese</keyword>
<evidence type="ECO:0000256" key="5">
    <source>
        <dbReference type="ARBA" id="ARBA00022842"/>
    </source>
</evidence>
<keyword evidence="11" id="KW-1185">Reference proteome</keyword>
<keyword evidence="1" id="KW-0540">Nuclease</keyword>
<evidence type="ECO:0000256" key="2">
    <source>
        <dbReference type="ARBA" id="ARBA00022723"/>
    </source>
</evidence>
<dbReference type="GO" id="GO:0003677">
    <property type="term" value="F:DNA binding"/>
    <property type="evidence" value="ECO:0007669"/>
    <property type="project" value="UniProtKB-KW"/>
</dbReference>
<dbReference type="NCBIfam" id="TIGR00287">
    <property type="entry name" value="cas1"/>
    <property type="match status" value="1"/>
</dbReference>
<dbReference type="InterPro" id="IPR050646">
    <property type="entry name" value="Cas1"/>
</dbReference>
<comment type="caution">
    <text evidence="10">The sequence shown here is derived from an EMBL/GenBank/DDBJ whole genome shotgun (WGS) entry which is preliminary data.</text>
</comment>
<gene>
    <name evidence="10" type="primary">cas1</name>
    <name evidence="10" type="ORF">KL771_15045</name>
</gene>
<evidence type="ECO:0000256" key="1">
    <source>
        <dbReference type="ARBA" id="ARBA00022722"/>
    </source>
</evidence>
<reference evidence="10 11" key="1">
    <citation type="submission" date="2021-06" db="EMBL/GenBank/DDBJ databases">
        <authorList>
            <person name="Grouzdev D.S."/>
            <person name="Koziaeva V."/>
        </authorList>
    </citation>
    <scope>NUCLEOTIDE SEQUENCE [LARGE SCALE GENOMIC DNA]</scope>
    <source>
        <strain evidence="10 11">22</strain>
    </source>
</reference>
<evidence type="ECO:0000256" key="4">
    <source>
        <dbReference type="ARBA" id="ARBA00022801"/>
    </source>
</evidence>
<name>A0A947D5Z3_9HYPH</name>
<evidence type="ECO:0000256" key="8">
    <source>
        <dbReference type="ARBA" id="ARBA00023211"/>
    </source>
</evidence>
<organism evidence="10 11">
    <name type="scientific">Prosthecodimorpha staleyi</name>
    <dbReference type="NCBI Taxonomy" id="2840188"/>
    <lineage>
        <taxon>Bacteria</taxon>
        <taxon>Pseudomonadati</taxon>
        <taxon>Pseudomonadota</taxon>
        <taxon>Alphaproteobacteria</taxon>
        <taxon>Hyphomicrobiales</taxon>
        <taxon>Ancalomicrobiaceae</taxon>
        <taxon>Prosthecodimorpha</taxon>
    </lineage>
</organism>
<evidence type="ECO:0000256" key="3">
    <source>
        <dbReference type="ARBA" id="ARBA00022759"/>
    </source>
</evidence>
<dbReference type="InterPro" id="IPR002729">
    <property type="entry name" value="CRISPR-assoc_Cas1"/>
</dbReference>
<dbReference type="Pfam" id="PF01867">
    <property type="entry name" value="Cas_Cas1"/>
    <property type="match status" value="1"/>
</dbReference>
<evidence type="ECO:0000313" key="11">
    <source>
        <dbReference type="Proteomes" id="UP000766595"/>
    </source>
</evidence>
<dbReference type="AlphaFoldDB" id="A0A947D5Z3"/>
<dbReference type="GO" id="GO:0016787">
    <property type="term" value="F:hydrolase activity"/>
    <property type="evidence" value="ECO:0007669"/>
    <property type="project" value="UniProtKB-KW"/>
</dbReference>
<keyword evidence="7" id="KW-0238">DNA-binding</keyword>
<dbReference type="GO" id="GO:0051607">
    <property type="term" value="P:defense response to virus"/>
    <property type="evidence" value="ECO:0007669"/>
    <property type="project" value="UniProtKB-KW"/>
</dbReference>
<dbReference type="InterPro" id="IPR042206">
    <property type="entry name" value="CRISPR-assoc_Cas1_C"/>
</dbReference>
<sequence>MPPRSRDALIADRVPRAESAAALLGHEGEAAALYFRALPQLFTAAVAVLPAFAFDRRNRRPPADPVNACLSLAYALLTRTFASALSIAGLDPWKGVYHVERPGRPALVLDLIEPFRPLLADSAVLMALNNGELGPDDFVFAAGGCNLKPKARRALVQAYERRLDQETTHPVFGYQIAMRRLIQVQARLFAKFVAGEIPRYPHYVPR</sequence>
<evidence type="ECO:0000256" key="9">
    <source>
        <dbReference type="ARBA" id="ARBA00038592"/>
    </source>
</evidence>
<keyword evidence="6" id="KW-0051">Antiviral defense</keyword>
<protein>
    <submittedName>
        <fullName evidence="10">CRISPR-associated endonuclease Cas1</fullName>
    </submittedName>
</protein>
<keyword evidence="3 10" id="KW-0255">Endonuclease</keyword>
<keyword evidence="5" id="KW-0460">Magnesium</keyword>
<dbReference type="GO" id="GO:0043571">
    <property type="term" value="P:maintenance of CRISPR repeat elements"/>
    <property type="evidence" value="ECO:0007669"/>
    <property type="project" value="InterPro"/>
</dbReference>
<dbReference type="PANTHER" id="PTHR34353">
    <property type="entry name" value="CRISPR-ASSOCIATED ENDONUCLEASE CAS1 1"/>
    <property type="match status" value="1"/>
</dbReference>
<evidence type="ECO:0000256" key="7">
    <source>
        <dbReference type="ARBA" id="ARBA00023125"/>
    </source>
</evidence>
<dbReference type="Gene3D" id="1.20.120.920">
    <property type="entry name" value="CRISPR-associated endonuclease Cas1, C-terminal domain"/>
    <property type="match status" value="1"/>
</dbReference>
<evidence type="ECO:0000313" key="10">
    <source>
        <dbReference type="EMBL" id="MBT9290784.1"/>
    </source>
</evidence>
<proteinExistence type="predicted"/>
<keyword evidence="2" id="KW-0479">Metal-binding</keyword>
<comment type="subunit">
    <text evidence="9">Homodimer, forms a heterotetramer with a Cas2 homodimer.</text>
</comment>
<accession>A0A947D5Z3</accession>
<keyword evidence="4" id="KW-0378">Hydrolase</keyword>